<dbReference type="EMBL" id="HBEC01013546">
    <property type="protein sequence ID" value="CAD8286184.1"/>
    <property type="molecule type" value="Transcribed_RNA"/>
</dbReference>
<dbReference type="GO" id="GO:0005774">
    <property type="term" value="C:vacuolar membrane"/>
    <property type="evidence" value="ECO:0007669"/>
    <property type="project" value="UniProtKB-SubCell"/>
</dbReference>
<dbReference type="GO" id="GO:0030026">
    <property type="term" value="P:intracellular manganese ion homeostasis"/>
    <property type="evidence" value="ECO:0007669"/>
    <property type="project" value="InterPro"/>
</dbReference>
<feature type="transmembrane region" description="Helical" evidence="9">
    <location>
        <begin position="235"/>
        <end position="257"/>
    </location>
</feature>
<feature type="transmembrane region" description="Helical" evidence="9">
    <location>
        <begin position="41"/>
        <end position="62"/>
    </location>
</feature>
<keyword evidence="5 9" id="KW-0812">Transmembrane</keyword>
<evidence type="ECO:0000313" key="10">
    <source>
        <dbReference type="EMBL" id="CAD8286184.1"/>
    </source>
</evidence>
<evidence type="ECO:0000256" key="5">
    <source>
        <dbReference type="ARBA" id="ARBA00022692"/>
    </source>
</evidence>
<keyword evidence="4" id="KW-0926">Vacuole</keyword>
<feature type="transmembrane region" description="Helical" evidence="9">
    <location>
        <begin position="171"/>
        <end position="190"/>
    </location>
</feature>
<dbReference type="GO" id="GO:0006826">
    <property type="term" value="P:iron ion transport"/>
    <property type="evidence" value="ECO:0007669"/>
    <property type="project" value="UniProtKB-KW"/>
</dbReference>
<evidence type="ECO:0000256" key="2">
    <source>
        <dbReference type="ARBA" id="ARBA00007049"/>
    </source>
</evidence>
<comment type="catalytic activity">
    <reaction evidence="8">
        <text>Fe(2+)(in) = Fe(2+)(out)</text>
        <dbReference type="Rhea" id="RHEA:28486"/>
        <dbReference type="ChEBI" id="CHEBI:29033"/>
    </reaction>
    <physiologicalReaction direction="left-to-right" evidence="8">
        <dbReference type="Rhea" id="RHEA:28487"/>
    </physiologicalReaction>
</comment>
<reference evidence="10" key="1">
    <citation type="submission" date="2021-01" db="EMBL/GenBank/DDBJ databases">
        <authorList>
            <person name="Corre E."/>
            <person name="Pelletier E."/>
            <person name="Niang G."/>
            <person name="Scheremetjew M."/>
            <person name="Finn R."/>
            <person name="Kale V."/>
            <person name="Holt S."/>
            <person name="Cochrane G."/>
            <person name="Meng A."/>
            <person name="Brown T."/>
            <person name="Cohen L."/>
        </authorList>
    </citation>
    <scope>NUCLEOTIDE SEQUENCE</scope>
    <source>
        <strain evidence="10">CCMP219</strain>
    </source>
</reference>
<dbReference type="InterPro" id="IPR008217">
    <property type="entry name" value="Ccc1_fam"/>
</dbReference>
<organism evidence="10">
    <name type="scientific">Chlamydomonas euryale</name>
    <dbReference type="NCBI Taxonomy" id="1486919"/>
    <lineage>
        <taxon>Eukaryota</taxon>
        <taxon>Viridiplantae</taxon>
        <taxon>Chlorophyta</taxon>
        <taxon>core chlorophytes</taxon>
        <taxon>Chlorophyceae</taxon>
        <taxon>CS clade</taxon>
        <taxon>Chlamydomonadales</taxon>
        <taxon>Chlamydomonadaceae</taxon>
        <taxon>Chlamydomonas</taxon>
    </lineage>
</organism>
<comment type="similarity">
    <text evidence="2">Belongs to the CCC1 family.</text>
</comment>
<keyword evidence="3" id="KW-0408">Iron</keyword>
<evidence type="ECO:0000256" key="8">
    <source>
        <dbReference type="ARBA" id="ARBA00044464"/>
    </source>
</evidence>
<keyword evidence="7 9" id="KW-0472">Membrane</keyword>
<name>A0A7R9YTY6_9CHLO</name>
<evidence type="ECO:0000256" key="6">
    <source>
        <dbReference type="ARBA" id="ARBA00022989"/>
    </source>
</evidence>
<keyword evidence="6 9" id="KW-1133">Transmembrane helix</keyword>
<evidence type="ECO:0000256" key="4">
    <source>
        <dbReference type="ARBA" id="ARBA00022554"/>
    </source>
</evidence>
<keyword evidence="3" id="KW-0813">Transport</keyword>
<keyword evidence="3" id="KW-0410">Iron transport</keyword>
<comment type="subcellular location">
    <subcellularLocation>
        <location evidence="1">Vacuole membrane</location>
        <topology evidence="1">Multi-pass membrane protein</topology>
    </subcellularLocation>
</comment>
<dbReference type="PANTHER" id="PTHR31851">
    <property type="entry name" value="FE(2+)/MN(2+) TRANSPORTER PCL1"/>
    <property type="match status" value="1"/>
</dbReference>
<dbReference type="Pfam" id="PF01988">
    <property type="entry name" value="VIT1"/>
    <property type="match status" value="1"/>
</dbReference>
<feature type="transmembrane region" description="Helical" evidence="9">
    <location>
        <begin position="202"/>
        <end position="223"/>
    </location>
</feature>
<protein>
    <submittedName>
        <fullName evidence="10">Uncharacterized protein</fullName>
    </submittedName>
</protein>
<dbReference type="GO" id="GO:0005384">
    <property type="term" value="F:manganese ion transmembrane transporter activity"/>
    <property type="evidence" value="ECO:0007669"/>
    <property type="project" value="InterPro"/>
</dbReference>
<accession>A0A7R9YTY6</accession>
<feature type="transmembrane region" description="Helical" evidence="9">
    <location>
        <begin position="68"/>
        <end position="87"/>
    </location>
</feature>
<keyword evidence="3" id="KW-0406">Ion transport</keyword>
<evidence type="ECO:0000256" key="7">
    <source>
        <dbReference type="ARBA" id="ARBA00023136"/>
    </source>
</evidence>
<dbReference type="CDD" id="cd02432">
    <property type="entry name" value="Nodulin-21_like_1"/>
    <property type="match status" value="1"/>
</dbReference>
<gene>
    <name evidence="10" type="ORF">CEUR00632_LOCUS6222</name>
</gene>
<sequence>MPAAVDAEEGRTEEELQQALLESHEIDEHVHYSHRSPWLRAFVLGALDGLVSVACTIVGVSGGNTDLALMRLTGISAWVACALAMASGEYVSVASQKDCQESDVQKEKEMQNAGPEARQHELEELAAIYENRGLTPELAKKVAEELTAHDVIRAHARDELGIDVDELADPLQAALVSMLACTLGAAIPLLTGSFVQNDELRVYWVMCATAIGCLMFGVSASALGGAGIIRGGLRVLIGGCLSMAITFGVGTAFGVAVT</sequence>
<evidence type="ECO:0000256" key="3">
    <source>
        <dbReference type="ARBA" id="ARBA00022496"/>
    </source>
</evidence>
<evidence type="ECO:0000256" key="9">
    <source>
        <dbReference type="SAM" id="Phobius"/>
    </source>
</evidence>
<dbReference type="AlphaFoldDB" id="A0A7R9YTY6"/>
<proteinExistence type="inferred from homology"/>
<evidence type="ECO:0000256" key="1">
    <source>
        <dbReference type="ARBA" id="ARBA00004128"/>
    </source>
</evidence>